<keyword evidence="2" id="KW-0732">Signal</keyword>
<dbReference type="AlphaFoldDB" id="A0A2V0PDX9"/>
<feature type="chain" id="PRO_5015854260" description="TNase-like domain-containing protein" evidence="2">
    <location>
        <begin position="47"/>
        <end position="378"/>
    </location>
</feature>
<dbReference type="Proteomes" id="UP000247498">
    <property type="component" value="Unassembled WGS sequence"/>
</dbReference>
<accession>A0A2V0PDX9</accession>
<proteinExistence type="predicted"/>
<dbReference type="InterPro" id="IPR016071">
    <property type="entry name" value="Staphylococal_nuclease_OB-fold"/>
</dbReference>
<feature type="region of interest" description="Disordered" evidence="1">
    <location>
        <begin position="205"/>
        <end position="295"/>
    </location>
</feature>
<evidence type="ECO:0000256" key="2">
    <source>
        <dbReference type="SAM" id="SignalP"/>
    </source>
</evidence>
<keyword evidence="5" id="KW-1185">Reference proteome</keyword>
<dbReference type="Pfam" id="PF00565">
    <property type="entry name" value="SNase"/>
    <property type="match status" value="1"/>
</dbReference>
<feature type="compositionally biased region" description="Low complexity" evidence="1">
    <location>
        <begin position="257"/>
        <end position="283"/>
    </location>
</feature>
<feature type="signal peptide" evidence="2">
    <location>
        <begin position="1"/>
        <end position="46"/>
    </location>
</feature>
<gene>
    <name evidence="4" type="ORF">Rsub_10359</name>
</gene>
<dbReference type="PANTHER" id="PTHR12302">
    <property type="entry name" value="EBNA2 BINDING PROTEIN P100"/>
    <property type="match status" value="1"/>
</dbReference>
<dbReference type="Gene3D" id="2.40.50.90">
    <property type="match status" value="1"/>
</dbReference>
<dbReference type="OrthoDB" id="430293at2759"/>
<dbReference type="InterPro" id="IPR035437">
    <property type="entry name" value="SNase_OB-fold_sf"/>
</dbReference>
<feature type="domain" description="TNase-like" evidence="3">
    <location>
        <begin position="55"/>
        <end position="175"/>
    </location>
</feature>
<feature type="region of interest" description="Disordered" evidence="1">
    <location>
        <begin position="307"/>
        <end position="336"/>
    </location>
</feature>
<dbReference type="InParanoid" id="A0A2V0PDX9"/>
<feature type="compositionally biased region" description="Low complexity" evidence="1">
    <location>
        <begin position="209"/>
        <end position="229"/>
    </location>
</feature>
<dbReference type="SUPFAM" id="SSF50199">
    <property type="entry name" value="Staphylococcal nuclease"/>
    <property type="match status" value="1"/>
</dbReference>
<protein>
    <recommendedName>
        <fullName evidence="3">TNase-like domain-containing protein</fullName>
    </recommendedName>
</protein>
<evidence type="ECO:0000313" key="5">
    <source>
        <dbReference type="Proteomes" id="UP000247498"/>
    </source>
</evidence>
<dbReference type="PANTHER" id="PTHR12302:SF26">
    <property type="entry name" value="BLR1266 PROTEIN"/>
    <property type="match status" value="1"/>
</dbReference>
<evidence type="ECO:0000313" key="4">
    <source>
        <dbReference type="EMBL" id="GBF97172.1"/>
    </source>
</evidence>
<evidence type="ECO:0000256" key="1">
    <source>
        <dbReference type="SAM" id="MobiDB-lite"/>
    </source>
</evidence>
<name>A0A2V0PDX9_9CHLO</name>
<reference evidence="4 5" key="1">
    <citation type="journal article" date="2018" name="Sci. Rep.">
        <title>Raphidocelis subcapitata (=Pseudokirchneriella subcapitata) provides an insight into genome evolution and environmental adaptations in the Sphaeropleales.</title>
        <authorList>
            <person name="Suzuki S."/>
            <person name="Yamaguchi H."/>
            <person name="Nakajima N."/>
            <person name="Kawachi M."/>
        </authorList>
    </citation>
    <scope>NUCLEOTIDE SEQUENCE [LARGE SCALE GENOMIC DNA]</scope>
    <source>
        <strain evidence="4 5">NIES-35</strain>
    </source>
</reference>
<comment type="caution">
    <text evidence="4">The sequence shown here is derived from an EMBL/GenBank/DDBJ whole genome shotgun (WGS) entry which is preliminary data.</text>
</comment>
<dbReference type="EMBL" id="BDRX01000093">
    <property type="protein sequence ID" value="GBF97172.1"/>
    <property type="molecule type" value="Genomic_DNA"/>
</dbReference>
<dbReference type="SMART" id="SM00318">
    <property type="entry name" value="SNc"/>
    <property type="match status" value="1"/>
</dbReference>
<dbReference type="PROSITE" id="PS50830">
    <property type="entry name" value="TNASE_3"/>
    <property type="match status" value="1"/>
</dbReference>
<organism evidence="4 5">
    <name type="scientific">Raphidocelis subcapitata</name>
    <dbReference type="NCBI Taxonomy" id="307507"/>
    <lineage>
        <taxon>Eukaryota</taxon>
        <taxon>Viridiplantae</taxon>
        <taxon>Chlorophyta</taxon>
        <taxon>core chlorophytes</taxon>
        <taxon>Chlorophyceae</taxon>
        <taxon>CS clade</taxon>
        <taxon>Sphaeropleales</taxon>
        <taxon>Selenastraceae</taxon>
        <taxon>Raphidocelis</taxon>
    </lineage>
</organism>
<evidence type="ECO:0000259" key="3">
    <source>
        <dbReference type="PROSITE" id="PS50830"/>
    </source>
</evidence>
<sequence>MLSRAPRHQRPAARASPGPLSLRAAAAAAGVLSALLLLSNAGGVGASEALEGPARVVDGDTLYVQGTKIRLYAVDAPESKQSCKNGAGETYACGQQSADALKKRVGSNKVKCDVKEKDQYGRSVASCTILAPGGSEDMGTFMVGNGYAVAYSKFSAQYVPLERKAKDARIGIWQGSFTPPARWRYEQRLATIPEGDEDAAIAEEEAADRAQQQRPQQQQQQQQQRAWTPAPAPAPYSNVQPGRSYANAAGGGGGGAPAPAQAPAPQQWAPAPAQAPALQQAAPAPAPAPGAPRSYADALKAPAAPAAPAAAAPNSGSGGGSGCAIKGNIGSRGDKIYHLPGQGEYDAVKIETNKGEKYFCSEKEAQAAGFRPVGHRHR</sequence>